<keyword evidence="2" id="KW-1185">Reference proteome</keyword>
<protein>
    <recommendedName>
        <fullName evidence="3">Outer membrane protein beta-barrel domain-containing protein</fullName>
    </recommendedName>
</protein>
<evidence type="ECO:0000313" key="1">
    <source>
        <dbReference type="EMBL" id="RAL20141.1"/>
    </source>
</evidence>
<gene>
    <name evidence="1" type="ORF">DL240_18705</name>
</gene>
<dbReference type="Proteomes" id="UP000249169">
    <property type="component" value="Unassembled WGS sequence"/>
</dbReference>
<evidence type="ECO:0008006" key="3">
    <source>
        <dbReference type="Google" id="ProtNLM"/>
    </source>
</evidence>
<organism evidence="1 2">
    <name type="scientific">Lujinxingia litoralis</name>
    <dbReference type="NCBI Taxonomy" id="2211119"/>
    <lineage>
        <taxon>Bacteria</taxon>
        <taxon>Deltaproteobacteria</taxon>
        <taxon>Bradymonadales</taxon>
        <taxon>Lujinxingiaceae</taxon>
        <taxon>Lujinxingia</taxon>
    </lineage>
</organism>
<dbReference type="EMBL" id="QHKO01000014">
    <property type="protein sequence ID" value="RAL20141.1"/>
    <property type="molecule type" value="Genomic_DNA"/>
</dbReference>
<evidence type="ECO:0000313" key="2">
    <source>
        <dbReference type="Proteomes" id="UP000249169"/>
    </source>
</evidence>
<name>A0A328C2X1_9DELT</name>
<comment type="caution">
    <text evidence="1">The sequence shown here is derived from an EMBL/GenBank/DDBJ whole genome shotgun (WGS) entry which is preliminary data.</text>
</comment>
<dbReference type="AlphaFoldDB" id="A0A328C2X1"/>
<proteinExistence type="predicted"/>
<sequence>MCGALACLLGPVEASALEWGQAEVGARVGGSFGWLYRPVDPVGAPTLLYGTAFRGMGLVVGPTLRQPLWEGSGARVSLVADALYGYQSGRGHAEDVDSGERLEMRMAAHSLRVPLLLELSNGREAGGLSLGVGPELLVGLASQATLEESSPEGSSSTPMNSRAPSALGAALALGYTLDRGEFKVPLMLSASWNPFVAESTFERFEGYQSFASPGRYTVAFNWQLFMSAGVRWSLDELTR</sequence>
<reference evidence="1 2" key="1">
    <citation type="submission" date="2018-05" db="EMBL/GenBank/DDBJ databases">
        <title>Lujinxingia marina gen. nov. sp. nov., a new facultative anaerobic member of the class Deltaproteobacteria, and proposal of Lujinxingaceae fam. nov.</title>
        <authorList>
            <person name="Li C.-M."/>
        </authorList>
    </citation>
    <scope>NUCLEOTIDE SEQUENCE [LARGE SCALE GENOMIC DNA]</scope>
    <source>
        <strain evidence="1 2">B210</strain>
    </source>
</reference>
<accession>A0A328C2X1</accession>